<dbReference type="EMBL" id="CM042023">
    <property type="protein sequence ID" value="KAI3813561.1"/>
    <property type="molecule type" value="Genomic_DNA"/>
</dbReference>
<reference evidence="2" key="1">
    <citation type="journal article" date="2022" name="Mol. Ecol. Resour.">
        <title>The genomes of chicory, endive, great burdock and yacon provide insights into Asteraceae palaeo-polyploidization history and plant inulin production.</title>
        <authorList>
            <person name="Fan W."/>
            <person name="Wang S."/>
            <person name="Wang H."/>
            <person name="Wang A."/>
            <person name="Jiang F."/>
            <person name="Liu H."/>
            <person name="Zhao H."/>
            <person name="Xu D."/>
            <person name="Zhang Y."/>
        </authorList>
    </citation>
    <scope>NUCLEOTIDE SEQUENCE [LARGE SCALE GENOMIC DNA]</scope>
    <source>
        <strain evidence="2">cv. Yunnan</strain>
    </source>
</reference>
<name>A0ACB9J0C5_9ASTR</name>
<protein>
    <submittedName>
        <fullName evidence="1">Uncharacterized protein</fullName>
    </submittedName>
</protein>
<comment type="caution">
    <text evidence="1">The sequence shown here is derived from an EMBL/GenBank/DDBJ whole genome shotgun (WGS) entry which is preliminary data.</text>
</comment>
<proteinExistence type="predicted"/>
<reference evidence="1 2" key="2">
    <citation type="journal article" date="2022" name="Mol. Ecol. Resour.">
        <title>The genomes of chicory, endive, great burdock and yacon provide insights into Asteraceae paleo-polyploidization history and plant inulin production.</title>
        <authorList>
            <person name="Fan W."/>
            <person name="Wang S."/>
            <person name="Wang H."/>
            <person name="Wang A."/>
            <person name="Jiang F."/>
            <person name="Liu H."/>
            <person name="Zhao H."/>
            <person name="Xu D."/>
            <person name="Zhang Y."/>
        </authorList>
    </citation>
    <scope>NUCLEOTIDE SEQUENCE [LARGE SCALE GENOMIC DNA]</scope>
    <source>
        <strain evidence="2">cv. Yunnan</strain>
        <tissue evidence="1">Leaves</tissue>
    </source>
</reference>
<organism evidence="1 2">
    <name type="scientific">Smallanthus sonchifolius</name>
    <dbReference type="NCBI Taxonomy" id="185202"/>
    <lineage>
        <taxon>Eukaryota</taxon>
        <taxon>Viridiplantae</taxon>
        <taxon>Streptophyta</taxon>
        <taxon>Embryophyta</taxon>
        <taxon>Tracheophyta</taxon>
        <taxon>Spermatophyta</taxon>
        <taxon>Magnoliopsida</taxon>
        <taxon>eudicotyledons</taxon>
        <taxon>Gunneridae</taxon>
        <taxon>Pentapetalae</taxon>
        <taxon>asterids</taxon>
        <taxon>campanulids</taxon>
        <taxon>Asterales</taxon>
        <taxon>Asteraceae</taxon>
        <taxon>Asteroideae</taxon>
        <taxon>Heliantheae alliance</taxon>
        <taxon>Millerieae</taxon>
        <taxon>Smallanthus</taxon>
    </lineage>
</organism>
<accession>A0ACB9J0C5</accession>
<evidence type="ECO:0000313" key="1">
    <source>
        <dbReference type="EMBL" id="KAI3813561.1"/>
    </source>
</evidence>
<gene>
    <name evidence="1" type="ORF">L1987_18287</name>
</gene>
<dbReference type="Proteomes" id="UP001056120">
    <property type="component" value="Linkage Group LG06"/>
</dbReference>
<evidence type="ECO:0000313" key="2">
    <source>
        <dbReference type="Proteomes" id="UP001056120"/>
    </source>
</evidence>
<sequence length="121" mass="13475">MQKAEVGVSLTELWWWRLDVVIGSRMVVCGGDGGTTGGGRWWWRGVSGEDLSGEIWKWEKRGSAKNVHLLRFTVVNNDDWLGRWSTVVVVVRPSSVEVEVEGGGRCFVRAVVLVEVGCGDW</sequence>
<keyword evidence="2" id="KW-1185">Reference proteome</keyword>